<evidence type="ECO:0000256" key="4">
    <source>
        <dbReference type="ARBA" id="ARBA00023136"/>
    </source>
</evidence>
<dbReference type="InterPro" id="IPR056309">
    <property type="entry name" value="CGL160/ATPI_dom"/>
</dbReference>
<feature type="compositionally biased region" description="Polar residues" evidence="5">
    <location>
        <begin position="1"/>
        <end position="18"/>
    </location>
</feature>
<feature type="region of interest" description="Disordered" evidence="5">
    <location>
        <begin position="150"/>
        <end position="171"/>
    </location>
</feature>
<keyword evidence="4 6" id="KW-0472">Membrane</keyword>
<organism evidence="8 9">
    <name type="scientific">Anabaena cylindrica (strain ATCC 27899 / PCC 7122)</name>
    <dbReference type="NCBI Taxonomy" id="272123"/>
    <lineage>
        <taxon>Bacteria</taxon>
        <taxon>Bacillati</taxon>
        <taxon>Cyanobacteriota</taxon>
        <taxon>Cyanophyceae</taxon>
        <taxon>Nostocales</taxon>
        <taxon>Nostocaceae</taxon>
        <taxon>Anabaena</taxon>
    </lineage>
</organism>
<feature type="transmembrane region" description="Helical" evidence="6">
    <location>
        <begin position="42"/>
        <end position="61"/>
    </location>
</feature>
<feature type="transmembrane region" description="Helical" evidence="6">
    <location>
        <begin position="67"/>
        <end position="84"/>
    </location>
</feature>
<evidence type="ECO:0000256" key="1">
    <source>
        <dbReference type="ARBA" id="ARBA00004141"/>
    </source>
</evidence>
<evidence type="ECO:0000256" key="2">
    <source>
        <dbReference type="ARBA" id="ARBA00022692"/>
    </source>
</evidence>
<keyword evidence="9" id="KW-1185">Reference proteome</keyword>
<comment type="subcellular location">
    <subcellularLocation>
        <location evidence="1">Membrane</location>
        <topology evidence="1">Multi-pass membrane protein</topology>
    </subcellularLocation>
</comment>
<evidence type="ECO:0000259" key="7">
    <source>
        <dbReference type="Pfam" id="PF24763"/>
    </source>
</evidence>
<dbReference type="PATRIC" id="fig|272123.3.peg.1898"/>
<keyword evidence="2 6" id="KW-0812">Transmembrane</keyword>
<feature type="region of interest" description="Disordered" evidence="5">
    <location>
        <begin position="1"/>
        <end position="27"/>
    </location>
</feature>
<dbReference type="AlphaFoldDB" id="K9ZDF2"/>
<evidence type="ECO:0000256" key="3">
    <source>
        <dbReference type="ARBA" id="ARBA00022989"/>
    </source>
</evidence>
<reference evidence="9" key="1">
    <citation type="journal article" date="2013" name="Proc. Natl. Acad. Sci. U.S.A.">
        <title>Improving the coverage of the cyanobacterial phylum using diversity-driven genome sequencing.</title>
        <authorList>
            <person name="Shih P.M."/>
            <person name="Wu D."/>
            <person name="Latifi A."/>
            <person name="Axen S.D."/>
            <person name="Fewer D.P."/>
            <person name="Talla E."/>
            <person name="Calteau A."/>
            <person name="Cai F."/>
            <person name="Tandeau de Marsac N."/>
            <person name="Rippka R."/>
            <person name="Herdman M."/>
            <person name="Sivonen K."/>
            <person name="Coursin T."/>
            <person name="Laurent T."/>
            <person name="Goodwin L."/>
            <person name="Nolan M."/>
            <person name="Davenport K.W."/>
            <person name="Han C.S."/>
            <person name="Rubin E.M."/>
            <person name="Eisen J.A."/>
            <person name="Woyke T."/>
            <person name="Gugger M."/>
            <person name="Kerfeld C.A."/>
        </authorList>
    </citation>
    <scope>NUCLEOTIDE SEQUENCE [LARGE SCALE GENOMIC DNA]</scope>
    <source>
        <strain evidence="9">ATCC 27899 / PCC 7122</strain>
    </source>
</reference>
<dbReference type="EMBL" id="CP003659">
    <property type="protein sequence ID" value="AFZ57233.1"/>
    <property type="molecule type" value="Genomic_DNA"/>
</dbReference>
<evidence type="ECO:0000256" key="6">
    <source>
        <dbReference type="SAM" id="Phobius"/>
    </source>
</evidence>
<dbReference type="Proteomes" id="UP000010474">
    <property type="component" value="Chromosome"/>
</dbReference>
<accession>K9ZDF2</accession>
<dbReference type="KEGG" id="acy:Anacy_1739"/>
<dbReference type="GO" id="GO:0016020">
    <property type="term" value="C:membrane"/>
    <property type="evidence" value="ECO:0007669"/>
    <property type="project" value="UniProtKB-SubCell"/>
</dbReference>
<proteinExistence type="predicted"/>
<protein>
    <recommendedName>
        <fullName evidence="7">CGL160/ATPI domain-containing protein</fullName>
    </recommendedName>
</protein>
<dbReference type="Pfam" id="PF24763">
    <property type="entry name" value="CGL160_C"/>
    <property type="match status" value="1"/>
</dbReference>
<dbReference type="STRING" id="272123.Anacy_1739"/>
<evidence type="ECO:0000256" key="5">
    <source>
        <dbReference type="SAM" id="MobiDB-lite"/>
    </source>
</evidence>
<feature type="transmembrane region" description="Helical" evidence="6">
    <location>
        <begin position="119"/>
        <end position="139"/>
    </location>
</feature>
<dbReference type="RefSeq" id="WP_015213882.1">
    <property type="nucleotide sequence ID" value="NC_019771.1"/>
</dbReference>
<dbReference type="PANTHER" id="PTHR34118">
    <property type="entry name" value="NF-KAPPA-B INHIBITOR-LIKE PROTEIN-RELATED"/>
    <property type="match status" value="1"/>
</dbReference>
<evidence type="ECO:0000313" key="9">
    <source>
        <dbReference type="Proteomes" id="UP000010474"/>
    </source>
</evidence>
<dbReference type="HOGENOM" id="CLU_131568_1_0_3"/>
<dbReference type="PANTHER" id="PTHR34118:SF6">
    <property type="entry name" value="PROTEIN CONSERVED ONLY IN THE GREEN LINEAGE 160, CHLOROPLASTIC"/>
    <property type="match status" value="1"/>
</dbReference>
<dbReference type="eggNOG" id="ENOG5032SW6">
    <property type="taxonomic scope" value="Bacteria"/>
</dbReference>
<name>K9ZDF2_ANACC</name>
<gene>
    <name evidence="8" type="ordered locus">Anacy_1739</name>
</gene>
<evidence type="ECO:0000313" key="8">
    <source>
        <dbReference type="EMBL" id="AFZ57233.1"/>
    </source>
</evidence>
<keyword evidence="3 6" id="KW-1133">Transmembrane helix</keyword>
<feature type="domain" description="CGL160/ATPI" evidence="7">
    <location>
        <begin position="30"/>
        <end position="137"/>
    </location>
</feature>
<sequence>MSLSEESIAPTPTTQQDAQPGFENTEPVDSSMQDFYQLYQELLVITLVLTGVIFISVWIAYSVNIALNYLLGACAGVLYLRMLAKDVERLGREKQSLSKTRLALLVGMILLASRLDQLQILPIFLGFLTYKATLIIYVVRVAFISDSPSGLAADPGENPPKTELNHPLGSQ</sequence>